<organism evidence="1">
    <name type="scientific">Brassica napus</name>
    <name type="common">Rape</name>
    <dbReference type="NCBI Taxonomy" id="3708"/>
    <lineage>
        <taxon>Eukaryota</taxon>
        <taxon>Viridiplantae</taxon>
        <taxon>Streptophyta</taxon>
        <taxon>Embryophyta</taxon>
        <taxon>Tracheophyta</taxon>
        <taxon>Spermatophyta</taxon>
        <taxon>Magnoliopsida</taxon>
        <taxon>eudicotyledons</taxon>
        <taxon>Gunneridae</taxon>
        <taxon>Pentapetalae</taxon>
        <taxon>rosids</taxon>
        <taxon>malvids</taxon>
        <taxon>Brassicales</taxon>
        <taxon>Brassicaceae</taxon>
        <taxon>Brassiceae</taxon>
        <taxon>Brassica</taxon>
    </lineage>
</organism>
<evidence type="ECO:0000313" key="1">
    <source>
        <dbReference type="EMBL" id="CAF2241198.1"/>
    </source>
</evidence>
<proteinExistence type="predicted"/>
<sequence>MLIDIKVSNFLFSFDNLADNIYVDLKGYCFAFSFML</sequence>
<dbReference type="AlphaFoldDB" id="A0A817AB64"/>
<dbReference type="Proteomes" id="UP001295469">
    <property type="component" value="Chromosome A08"/>
</dbReference>
<gene>
    <name evidence="1" type="ORF">DARMORV10_A08P18030.1</name>
</gene>
<protein>
    <submittedName>
        <fullName evidence="1">(rape) hypothetical protein</fullName>
    </submittedName>
</protein>
<dbReference type="EMBL" id="HG994362">
    <property type="protein sequence ID" value="CAF2241198.1"/>
    <property type="molecule type" value="Genomic_DNA"/>
</dbReference>
<accession>A0A817AB64</accession>
<reference evidence="1" key="1">
    <citation type="submission" date="2021-01" db="EMBL/GenBank/DDBJ databases">
        <authorList>
            <consortium name="Genoscope - CEA"/>
            <person name="William W."/>
        </authorList>
    </citation>
    <scope>NUCLEOTIDE SEQUENCE</scope>
</reference>
<name>A0A817AB64_BRANA</name>